<dbReference type="Proteomes" id="UP001160550">
    <property type="component" value="Unassembled WGS sequence"/>
</dbReference>
<dbReference type="Gene3D" id="2.40.30.170">
    <property type="match status" value="1"/>
</dbReference>
<organism evidence="7 8">
    <name type="scientific">Luteimonas composti</name>
    <dbReference type="NCBI Taxonomy" id="398257"/>
    <lineage>
        <taxon>Bacteria</taxon>
        <taxon>Pseudomonadati</taxon>
        <taxon>Pseudomonadota</taxon>
        <taxon>Gammaproteobacteria</taxon>
        <taxon>Lysobacterales</taxon>
        <taxon>Lysobacteraceae</taxon>
        <taxon>Luteimonas</taxon>
    </lineage>
</organism>
<dbReference type="SUPFAM" id="SSF111369">
    <property type="entry name" value="HlyD-like secretion proteins"/>
    <property type="match status" value="1"/>
</dbReference>
<evidence type="ECO:0000313" key="8">
    <source>
        <dbReference type="Proteomes" id="UP001160550"/>
    </source>
</evidence>
<dbReference type="EMBL" id="JARYGX010000005">
    <property type="protein sequence ID" value="MDH7451846.1"/>
    <property type="molecule type" value="Genomic_DNA"/>
</dbReference>
<evidence type="ECO:0000256" key="3">
    <source>
        <dbReference type="SAM" id="MobiDB-lite"/>
    </source>
</evidence>
<dbReference type="Pfam" id="PF25954">
    <property type="entry name" value="Beta-barrel_RND_2"/>
    <property type="match status" value="1"/>
</dbReference>
<proteinExistence type="inferred from homology"/>
<dbReference type="Gene3D" id="1.10.287.470">
    <property type="entry name" value="Helix hairpin bin"/>
    <property type="match status" value="1"/>
</dbReference>
<evidence type="ECO:0000256" key="1">
    <source>
        <dbReference type="ARBA" id="ARBA00009477"/>
    </source>
</evidence>
<dbReference type="PANTHER" id="PTHR30469">
    <property type="entry name" value="MULTIDRUG RESISTANCE PROTEIN MDTA"/>
    <property type="match status" value="1"/>
</dbReference>
<dbReference type="RefSeq" id="WP_280941054.1">
    <property type="nucleotide sequence ID" value="NZ_JARYGX010000005.1"/>
</dbReference>
<accession>A0ABT6MML3</accession>
<feature type="chain" id="PRO_5047452551" evidence="4">
    <location>
        <begin position="22"/>
        <end position="423"/>
    </location>
</feature>
<keyword evidence="8" id="KW-1185">Reference proteome</keyword>
<evidence type="ECO:0000259" key="5">
    <source>
        <dbReference type="Pfam" id="PF25954"/>
    </source>
</evidence>
<feature type="region of interest" description="Disordered" evidence="3">
    <location>
        <begin position="358"/>
        <end position="423"/>
    </location>
</feature>
<feature type="domain" description="CusB-like beta-barrel" evidence="5">
    <location>
        <begin position="209"/>
        <end position="275"/>
    </location>
</feature>
<comment type="caution">
    <text evidence="7">The sequence shown here is derived from an EMBL/GenBank/DDBJ whole genome shotgun (WGS) entry which is preliminary data.</text>
</comment>
<dbReference type="PANTHER" id="PTHR30469:SF15">
    <property type="entry name" value="HLYD FAMILY OF SECRETION PROTEINS"/>
    <property type="match status" value="1"/>
</dbReference>
<feature type="compositionally biased region" description="Low complexity" evidence="3">
    <location>
        <begin position="405"/>
        <end position="423"/>
    </location>
</feature>
<sequence length="423" mass="42915">MPAFPLRALAVAGLLSLAACGDDAPPEATPSLTVSLATPTTREVVREVTASGAVAAWEEVSVGVELSGVRVSSVEVEVGSVVEQGDVLLRLDDRTLASQLAQADASVTEARTNLDTASRKATRVRALANDRMVSLQDAEEAEAARANAQARLNTAIASRDAARVQRDFTVVRAPVDGVVSARSVQPGQVVGAGGELLRLIRDGRLEWRAELAEGDLLLVSPGTTVQVDTPAGPVAGTVRRVAPALDAQSRTGTIYADLVEPGPLRAGMFAQGRIALGRAQALLIPNEAVVRRDGRAYVFIVDGENRVREQGIEVGPMHGEHIEVRSGLDSGARVVARGAGFLGDGDLVRVVDAPPPAGAAAANPDGNAAAASANGAHTDASAPAQGAGTAANPARSGTSTGGSGTARSAGSDDAATDAPAASP</sequence>
<dbReference type="NCBIfam" id="TIGR01730">
    <property type="entry name" value="RND_mfp"/>
    <property type="match status" value="1"/>
</dbReference>
<feature type="coiled-coil region" evidence="2">
    <location>
        <begin position="100"/>
        <end position="158"/>
    </location>
</feature>
<dbReference type="PROSITE" id="PS51257">
    <property type="entry name" value="PROKAR_LIPOPROTEIN"/>
    <property type="match status" value="1"/>
</dbReference>
<evidence type="ECO:0000256" key="4">
    <source>
        <dbReference type="SAM" id="SignalP"/>
    </source>
</evidence>
<name>A0ABT6MML3_9GAMM</name>
<feature type="compositionally biased region" description="Low complexity" evidence="3">
    <location>
        <begin position="358"/>
        <end position="398"/>
    </location>
</feature>
<dbReference type="Gene3D" id="2.40.50.100">
    <property type="match status" value="1"/>
</dbReference>
<evidence type="ECO:0000256" key="2">
    <source>
        <dbReference type="SAM" id="Coils"/>
    </source>
</evidence>
<dbReference type="InterPro" id="IPR006143">
    <property type="entry name" value="RND_pump_MFP"/>
</dbReference>
<dbReference type="Pfam" id="PF25989">
    <property type="entry name" value="YknX_C"/>
    <property type="match status" value="1"/>
</dbReference>
<evidence type="ECO:0000313" key="7">
    <source>
        <dbReference type="EMBL" id="MDH7451846.1"/>
    </source>
</evidence>
<dbReference type="InterPro" id="IPR058792">
    <property type="entry name" value="Beta-barrel_RND_2"/>
</dbReference>
<keyword evidence="2" id="KW-0175">Coiled coil</keyword>
<reference evidence="7" key="2">
    <citation type="submission" date="2023-04" db="EMBL/GenBank/DDBJ databases">
        <authorList>
            <person name="Sun J.-Q."/>
        </authorList>
    </citation>
    <scope>NUCLEOTIDE SEQUENCE</scope>
    <source>
        <strain evidence="7">CC-YY355</strain>
    </source>
</reference>
<dbReference type="Gene3D" id="2.40.420.20">
    <property type="match status" value="1"/>
</dbReference>
<feature type="domain" description="YknX-like C-terminal permuted SH3-like" evidence="6">
    <location>
        <begin position="282"/>
        <end position="350"/>
    </location>
</feature>
<comment type="similarity">
    <text evidence="1">Belongs to the membrane fusion protein (MFP) (TC 8.A.1) family.</text>
</comment>
<gene>
    <name evidence="7" type="ORF">QF205_01975</name>
</gene>
<feature type="signal peptide" evidence="4">
    <location>
        <begin position="1"/>
        <end position="21"/>
    </location>
</feature>
<dbReference type="InterPro" id="IPR058637">
    <property type="entry name" value="YknX-like_C"/>
</dbReference>
<evidence type="ECO:0000259" key="6">
    <source>
        <dbReference type="Pfam" id="PF25989"/>
    </source>
</evidence>
<keyword evidence="4" id="KW-0732">Signal</keyword>
<reference evidence="7" key="1">
    <citation type="journal article" date="2007" name="Int. J. Syst. Evol. Microbiol.">
        <title>Luteimonas composti sp. nov., a moderately thermophilic bacterium isolated from food waste.</title>
        <authorList>
            <person name="Young C.C."/>
            <person name="Kampfer P."/>
            <person name="Chen W.M."/>
            <person name="Yen W.S."/>
            <person name="Arun A.B."/>
            <person name="Lai W.A."/>
            <person name="Shen F.T."/>
            <person name="Rekha P.D."/>
            <person name="Lin K.Y."/>
            <person name="Chou J.H."/>
        </authorList>
    </citation>
    <scope>NUCLEOTIDE SEQUENCE</scope>
    <source>
        <strain evidence="7">CC-YY355</strain>
    </source>
</reference>
<protein>
    <submittedName>
        <fullName evidence="7">Efflux RND transporter periplasmic adaptor subunit</fullName>
    </submittedName>
</protein>